<dbReference type="EMBL" id="JXBY01000001">
    <property type="protein sequence ID" value="KJY59274.1"/>
    <property type="molecule type" value="Genomic_DNA"/>
</dbReference>
<dbReference type="InterPro" id="IPR010982">
    <property type="entry name" value="Lambda_DNA-bd_dom_sf"/>
</dbReference>
<evidence type="ECO:0000313" key="3">
    <source>
        <dbReference type="Proteomes" id="UP000033533"/>
    </source>
</evidence>
<dbReference type="HOGENOM" id="CLU_1037424_0_0_9"/>
<sequence>MAYQKDFTTIYTIAGHKYTVTAPALFDSKTNELIPDKALDDQAAEIARQKYRDEMGLLSPKEIKQYRAKVGLTQRNLAELTGLSPNTIALYEAGAFPTKANNRLLKALIKSDNVLEQYISDEKNKYSDELIAKVNSYLNHSDSVVESQPEQPKFTAVQLANWFRVENYFEWDNDLNIDPLTQMKVNKLLYFAYGRFLAKTRSRLFSSPIIHLQYGPVITEVHKKFNGKRVLDIDKPDKEAMDDYNLVSKDSEIVDLLDKVNEDYINYNAARLSKKTHRPGSPWDLTPDRGIIKDQLIFDSFKRGVEE</sequence>
<dbReference type="InterPro" id="IPR025272">
    <property type="entry name" value="SocA_Panacea"/>
</dbReference>
<organism evidence="2 3">
    <name type="scientific">Lactobacillus kullabergensis</name>
    <dbReference type="NCBI Taxonomy" id="1218493"/>
    <lineage>
        <taxon>Bacteria</taxon>
        <taxon>Bacillati</taxon>
        <taxon>Bacillota</taxon>
        <taxon>Bacilli</taxon>
        <taxon>Lactobacillales</taxon>
        <taxon>Lactobacillaceae</taxon>
        <taxon>Lactobacillus</taxon>
    </lineage>
</organism>
<dbReference type="RefSeq" id="WP_045927269.1">
    <property type="nucleotide sequence ID" value="NZ_JBHSZS010000027.1"/>
</dbReference>
<evidence type="ECO:0000313" key="2">
    <source>
        <dbReference type="EMBL" id="KJY59274.1"/>
    </source>
</evidence>
<dbReference type="STRING" id="1218493.JF76_00280"/>
<name>A0A0F4LLW3_9LACO</name>
<evidence type="ECO:0000259" key="1">
    <source>
        <dbReference type="PROSITE" id="PS50943"/>
    </source>
</evidence>
<dbReference type="Pfam" id="PF13274">
    <property type="entry name" value="SocA_Panacea"/>
    <property type="match status" value="1"/>
</dbReference>
<proteinExistence type="predicted"/>
<dbReference type="SUPFAM" id="SSF47413">
    <property type="entry name" value="lambda repressor-like DNA-binding domains"/>
    <property type="match status" value="1"/>
</dbReference>
<dbReference type="Proteomes" id="UP000033533">
    <property type="component" value="Unassembled WGS sequence"/>
</dbReference>
<dbReference type="OrthoDB" id="3213544at2"/>
<dbReference type="InterPro" id="IPR001387">
    <property type="entry name" value="Cro/C1-type_HTH"/>
</dbReference>
<feature type="domain" description="HTH cro/C1-type" evidence="1">
    <location>
        <begin position="63"/>
        <end position="115"/>
    </location>
</feature>
<dbReference type="PATRIC" id="fig|1218493.3.peg.28"/>
<dbReference type="Gene3D" id="1.10.260.40">
    <property type="entry name" value="lambda repressor-like DNA-binding domains"/>
    <property type="match status" value="1"/>
</dbReference>
<dbReference type="GO" id="GO:0003677">
    <property type="term" value="F:DNA binding"/>
    <property type="evidence" value="ECO:0007669"/>
    <property type="project" value="InterPro"/>
</dbReference>
<reference evidence="2 3" key="1">
    <citation type="submission" date="2014-12" db="EMBL/GenBank/DDBJ databases">
        <title>Comparative genomics of the lactic acid bacteria isolated from the honey bee gut.</title>
        <authorList>
            <person name="Ellegaard K.M."/>
            <person name="Tamarit D."/>
            <person name="Javelind E."/>
            <person name="Olofsson T."/>
            <person name="Andersson S.G."/>
            <person name="Vasquez A."/>
        </authorList>
    </citation>
    <scope>NUCLEOTIDE SEQUENCE [LARGE SCALE GENOMIC DNA]</scope>
    <source>
        <strain evidence="2 3">Biut2</strain>
    </source>
</reference>
<dbReference type="CDD" id="cd00093">
    <property type="entry name" value="HTH_XRE"/>
    <property type="match status" value="1"/>
</dbReference>
<dbReference type="SMART" id="SM00530">
    <property type="entry name" value="HTH_XRE"/>
    <property type="match status" value="1"/>
</dbReference>
<protein>
    <submittedName>
        <fullName evidence="2">Phage associated protein</fullName>
    </submittedName>
</protein>
<gene>
    <name evidence="2" type="ORF">JF76_00280</name>
</gene>
<accession>A0A0F4LLW3</accession>
<dbReference type="PROSITE" id="PS50943">
    <property type="entry name" value="HTH_CROC1"/>
    <property type="match status" value="1"/>
</dbReference>
<dbReference type="AlphaFoldDB" id="A0A0F4LLW3"/>
<comment type="caution">
    <text evidence="2">The sequence shown here is derived from an EMBL/GenBank/DDBJ whole genome shotgun (WGS) entry which is preliminary data.</text>
</comment>
<dbReference type="Pfam" id="PF01381">
    <property type="entry name" value="HTH_3"/>
    <property type="match status" value="1"/>
</dbReference>